<dbReference type="InterPro" id="IPR001789">
    <property type="entry name" value="Sig_transdc_resp-reg_receiver"/>
</dbReference>
<keyword evidence="1 2" id="KW-0597">Phosphoprotein</keyword>
<proteinExistence type="predicted"/>
<dbReference type="Gene3D" id="3.40.50.2300">
    <property type="match status" value="1"/>
</dbReference>
<evidence type="ECO:0000256" key="2">
    <source>
        <dbReference type="PROSITE-ProRule" id="PRU00169"/>
    </source>
</evidence>
<evidence type="ECO:0000313" key="5">
    <source>
        <dbReference type="Proteomes" id="UP000324974"/>
    </source>
</evidence>
<feature type="domain" description="Response regulatory" evidence="3">
    <location>
        <begin position="6"/>
        <end position="121"/>
    </location>
</feature>
<sequence>MNNPTRVLCVDDNQDAAVSTADVLSLSGFDTHVCHDGPTALEVAQQFHPDVCLLDLSMPGMDGVELGRRLRAELPDPVRIIAVTALWDVNSTLATKNAGFDAHLVKPVDPERLLAVLKGEDASDPANPGTLPVCDP</sequence>
<dbReference type="SMART" id="SM00448">
    <property type="entry name" value="REC"/>
    <property type="match status" value="1"/>
</dbReference>
<dbReference type="OrthoDB" id="9800897at2"/>
<accession>A0A5C1AR42</accession>
<dbReference type="AlphaFoldDB" id="A0A5C1AR42"/>
<evidence type="ECO:0000259" key="3">
    <source>
        <dbReference type="PROSITE" id="PS50110"/>
    </source>
</evidence>
<dbReference type="Pfam" id="PF00072">
    <property type="entry name" value="Response_reg"/>
    <property type="match status" value="1"/>
</dbReference>
<evidence type="ECO:0000313" key="4">
    <source>
        <dbReference type="EMBL" id="QEL20523.1"/>
    </source>
</evidence>
<dbReference type="Proteomes" id="UP000324974">
    <property type="component" value="Chromosome"/>
</dbReference>
<protein>
    <submittedName>
        <fullName evidence="4">Response regulator</fullName>
    </submittedName>
</protein>
<dbReference type="InterPro" id="IPR050595">
    <property type="entry name" value="Bact_response_regulator"/>
</dbReference>
<reference evidence="5" key="1">
    <citation type="submission" date="2019-08" db="EMBL/GenBank/DDBJ databases">
        <title>Limnoglobus roseus gen. nov., sp. nov., a novel freshwater planctomycete with a giant genome from the family Gemmataceae.</title>
        <authorList>
            <person name="Kulichevskaya I.S."/>
            <person name="Naumoff D.G."/>
            <person name="Miroshnikov K."/>
            <person name="Ivanova A."/>
            <person name="Philippov D.A."/>
            <person name="Hakobyan A."/>
            <person name="Rijpstra I.C."/>
            <person name="Sinninghe Damste J.S."/>
            <person name="Liesack W."/>
            <person name="Dedysh S.N."/>
        </authorList>
    </citation>
    <scope>NUCLEOTIDE SEQUENCE [LARGE SCALE GENOMIC DNA]</scope>
    <source>
        <strain evidence="5">PX52</strain>
    </source>
</reference>
<evidence type="ECO:0000256" key="1">
    <source>
        <dbReference type="ARBA" id="ARBA00022553"/>
    </source>
</evidence>
<dbReference type="RefSeq" id="WP_149114813.1">
    <property type="nucleotide sequence ID" value="NZ_CP042425.1"/>
</dbReference>
<organism evidence="4 5">
    <name type="scientific">Limnoglobus roseus</name>
    <dbReference type="NCBI Taxonomy" id="2598579"/>
    <lineage>
        <taxon>Bacteria</taxon>
        <taxon>Pseudomonadati</taxon>
        <taxon>Planctomycetota</taxon>
        <taxon>Planctomycetia</taxon>
        <taxon>Gemmatales</taxon>
        <taxon>Gemmataceae</taxon>
        <taxon>Limnoglobus</taxon>
    </lineage>
</organism>
<feature type="modified residue" description="4-aspartylphosphate" evidence="2">
    <location>
        <position position="55"/>
    </location>
</feature>
<dbReference type="PANTHER" id="PTHR44591:SF3">
    <property type="entry name" value="RESPONSE REGULATORY DOMAIN-CONTAINING PROTEIN"/>
    <property type="match status" value="1"/>
</dbReference>
<keyword evidence="5" id="KW-1185">Reference proteome</keyword>
<dbReference type="PROSITE" id="PS50110">
    <property type="entry name" value="RESPONSE_REGULATORY"/>
    <property type="match status" value="1"/>
</dbReference>
<dbReference type="SUPFAM" id="SSF52172">
    <property type="entry name" value="CheY-like"/>
    <property type="match status" value="1"/>
</dbReference>
<dbReference type="EMBL" id="CP042425">
    <property type="protein sequence ID" value="QEL20523.1"/>
    <property type="molecule type" value="Genomic_DNA"/>
</dbReference>
<gene>
    <name evidence="4" type="ORF">PX52LOC_07628</name>
</gene>
<dbReference type="PANTHER" id="PTHR44591">
    <property type="entry name" value="STRESS RESPONSE REGULATOR PROTEIN 1"/>
    <property type="match status" value="1"/>
</dbReference>
<dbReference type="GO" id="GO:0000160">
    <property type="term" value="P:phosphorelay signal transduction system"/>
    <property type="evidence" value="ECO:0007669"/>
    <property type="project" value="InterPro"/>
</dbReference>
<dbReference type="InterPro" id="IPR011006">
    <property type="entry name" value="CheY-like_superfamily"/>
</dbReference>
<name>A0A5C1AR42_9BACT</name>
<dbReference type="KEGG" id="lrs:PX52LOC_07628"/>